<evidence type="ECO:0000313" key="1">
    <source>
        <dbReference type="EMBL" id="KAJ7337637.1"/>
    </source>
</evidence>
<reference evidence="1" key="1">
    <citation type="submission" date="2023-03" db="EMBL/GenBank/DDBJ databases">
        <title>Massive genome expansion in bonnet fungi (Mycena s.s.) driven by repeated elements and novel gene families across ecological guilds.</title>
        <authorList>
            <consortium name="Lawrence Berkeley National Laboratory"/>
            <person name="Harder C.B."/>
            <person name="Miyauchi S."/>
            <person name="Viragh M."/>
            <person name="Kuo A."/>
            <person name="Thoen E."/>
            <person name="Andreopoulos B."/>
            <person name="Lu D."/>
            <person name="Skrede I."/>
            <person name="Drula E."/>
            <person name="Henrissat B."/>
            <person name="Morin E."/>
            <person name="Kohler A."/>
            <person name="Barry K."/>
            <person name="LaButti K."/>
            <person name="Morin E."/>
            <person name="Salamov A."/>
            <person name="Lipzen A."/>
            <person name="Mereny Z."/>
            <person name="Hegedus B."/>
            <person name="Baldrian P."/>
            <person name="Stursova M."/>
            <person name="Weitz H."/>
            <person name="Taylor A."/>
            <person name="Grigoriev I.V."/>
            <person name="Nagy L.G."/>
            <person name="Martin F."/>
            <person name="Kauserud H."/>
        </authorList>
    </citation>
    <scope>NUCLEOTIDE SEQUENCE</scope>
    <source>
        <strain evidence="1">CBHHK002</strain>
    </source>
</reference>
<evidence type="ECO:0000313" key="2">
    <source>
        <dbReference type="Proteomes" id="UP001218218"/>
    </source>
</evidence>
<keyword evidence="2" id="KW-1185">Reference proteome</keyword>
<comment type="caution">
    <text evidence="1">The sequence shown here is derived from an EMBL/GenBank/DDBJ whole genome shotgun (WGS) entry which is preliminary data.</text>
</comment>
<proteinExistence type="predicted"/>
<dbReference type="AlphaFoldDB" id="A0AAD7ELR0"/>
<accession>A0AAD7ELR0</accession>
<protein>
    <submittedName>
        <fullName evidence="1">Uncharacterized protein</fullName>
    </submittedName>
</protein>
<organism evidence="1 2">
    <name type="scientific">Mycena albidolilacea</name>
    <dbReference type="NCBI Taxonomy" id="1033008"/>
    <lineage>
        <taxon>Eukaryota</taxon>
        <taxon>Fungi</taxon>
        <taxon>Dikarya</taxon>
        <taxon>Basidiomycota</taxon>
        <taxon>Agaricomycotina</taxon>
        <taxon>Agaricomycetes</taxon>
        <taxon>Agaricomycetidae</taxon>
        <taxon>Agaricales</taxon>
        <taxon>Marasmiineae</taxon>
        <taxon>Mycenaceae</taxon>
        <taxon>Mycena</taxon>
    </lineage>
</organism>
<dbReference type="Proteomes" id="UP001218218">
    <property type="component" value="Unassembled WGS sequence"/>
</dbReference>
<name>A0AAD7ELR0_9AGAR</name>
<sequence>MAPNAPNWLTPPPTNASEAEGRSALDTVMDGPWFLVPDGMLSRDCSRAHNKAEWLPGETRPGCDKADFFVQSALTFEMILKYLPNVPCLNGNYKRRADGTWKQIQALYFVVENHDFPLADGWQAARVYLAAEDPWLAIKVALSREEAEKLIEKQTKLHDRANFTGTVSDSRESMAQVTYKEAYTPGVMLLKTTYQAPVLVFGLGPSNRIIEQQFLDVWGKTRPKNTVYPLDVFFFFFLGLRRVMRPPGTPCIAAAASSLWRTKVSSDQVGDLRRGIHQ</sequence>
<dbReference type="EMBL" id="JARIHO010000029">
    <property type="protein sequence ID" value="KAJ7337637.1"/>
    <property type="molecule type" value="Genomic_DNA"/>
</dbReference>
<gene>
    <name evidence="1" type="ORF">DFH08DRAFT_812960</name>
</gene>